<accession>A0A7W9IGR0</accession>
<gene>
    <name evidence="1" type="ORF">F4562_003449</name>
</gene>
<dbReference type="EMBL" id="JACHMP010000001">
    <property type="protein sequence ID" value="MBB5820387.1"/>
    <property type="molecule type" value="Genomic_DNA"/>
</dbReference>
<protein>
    <submittedName>
        <fullName evidence="1">Uncharacterized protein</fullName>
    </submittedName>
</protein>
<evidence type="ECO:0000313" key="2">
    <source>
        <dbReference type="Proteomes" id="UP000540685"/>
    </source>
</evidence>
<dbReference type="AlphaFoldDB" id="A0A7W9IGR0"/>
<evidence type="ECO:0000313" key="1">
    <source>
        <dbReference type="EMBL" id="MBB5820387.1"/>
    </source>
</evidence>
<keyword evidence="2" id="KW-1185">Reference proteome</keyword>
<dbReference type="Proteomes" id="UP000540685">
    <property type="component" value="Unassembled WGS sequence"/>
</dbReference>
<comment type="caution">
    <text evidence="1">The sequence shown here is derived from an EMBL/GenBank/DDBJ whole genome shotgun (WGS) entry which is preliminary data.</text>
</comment>
<proteinExistence type="predicted"/>
<organism evidence="1 2">
    <name type="scientific">Streptosporangium becharense</name>
    <dbReference type="NCBI Taxonomy" id="1816182"/>
    <lineage>
        <taxon>Bacteria</taxon>
        <taxon>Bacillati</taxon>
        <taxon>Actinomycetota</taxon>
        <taxon>Actinomycetes</taxon>
        <taxon>Streptosporangiales</taxon>
        <taxon>Streptosporangiaceae</taxon>
        <taxon>Streptosporangium</taxon>
    </lineage>
</organism>
<reference evidence="1 2" key="1">
    <citation type="submission" date="2020-08" db="EMBL/GenBank/DDBJ databases">
        <title>Sequencing the genomes of 1000 actinobacteria strains.</title>
        <authorList>
            <person name="Klenk H.-P."/>
        </authorList>
    </citation>
    <scope>NUCLEOTIDE SEQUENCE [LARGE SCALE GENOMIC DNA]</scope>
    <source>
        <strain evidence="1 2">DSM 46887</strain>
    </source>
</reference>
<sequence length="96" mass="10775">MRNRTRDPFSACWMVNSSHNWLISHSPNPRTVPVGLSRGIRSAARRPTVSVISTIREVAVRRMLRVPLPPPCSRTLMTASLAARSRSSRRSPRMPA</sequence>
<name>A0A7W9IGR0_9ACTN</name>